<dbReference type="CDD" id="cd14351">
    <property type="entry name" value="UBA_Ubx1_like"/>
    <property type="match status" value="1"/>
</dbReference>
<dbReference type="PROSITE" id="PS50033">
    <property type="entry name" value="UBX"/>
    <property type="match status" value="1"/>
</dbReference>
<dbReference type="SUPFAM" id="SSF46934">
    <property type="entry name" value="UBA-like"/>
    <property type="match status" value="1"/>
</dbReference>
<dbReference type="InterPro" id="IPR050730">
    <property type="entry name" value="UBX_domain-protein"/>
</dbReference>
<accession>A0ABD3DTN9</accession>
<dbReference type="CDD" id="cd01767">
    <property type="entry name" value="UBX"/>
    <property type="match status" value="1"/>
</dbReference>
<dbReference type="SMART" id="SM00166">
    <property type="entry name" value="UBX"/>
    <property type="match status" value="1"/>
</dbReference>
<feature type="compositionally biased region" description="Basic and acidic residues" evidence="2">
    <location>
        <begin position="330"/>
        <end position="342"/>
    </location>
</feature>
<name>A0ABD3DTN9_9LAMI</name>
<dbReference type="SUPFAM" id="SSF54236">
    <property type="entry name" value="Ubiquitin-like"/>
    <property type="match status" value="1"/>
</dbReference>
<comment type="caution">
    <text evidence="4">The sequence shown here is derived from an EMBL/GenBank/DDBJ whole genome shotgun (WGS) entry which is preliminary data.</text>
</comment>
<sequence length="559" mass="62171">MVRPDQEAIATFMNITGVNEAIAIQKLEEHHGNLNGAVNAYFSEGDRNLTQGVTFTSTRADDMDIDDPVPLQPRRPPSSLLPFAGDMNPFPLLDQNFIRSIIDIDSAPVRSPFVSHPREVREIPIEVKNGTGASSHSGGSLTIEDVTETAHEHGPEIRGTVTVDDGETSPNAPITRGFGPNAPIIVDEPDYAVDIEEEMVRAAIEASNQDVAMSNQQSDDVPDVRDLSSQPAQDAELAHAVSLSLQTAEQEKVLREQETKVGPSEVGQVSATSEVTQSQLEPGSTFLQDEDEDFEEQPLVRRRRRRVTRGPIITANNFEDVDVSAPSCPRQRDNVHDSEDNRSVFPSDEWGGISSEEHDEAVMLEAAMFGGVSYAPHQLMQNGISTSLGPYHRRTPRPPIPSLTAQRLIREQQDDEYIAALQADREKELKAKEDAEAALAEERREEDELRREREDEEETERQLAAKEVSLPQEPTPDDQNAVTLLVRMPDGNRLGRRFLKSDKLQCLYDFIDVGRVVKPDSYRLVRPYPRHAFSNGESCSSLHELGLSSKQEALYMELI</sequence>
<evidence type="ECO:0000256" key="1">
    <source>
        <dbReference type="ARBA" id="ARBA00022786"/>
    </source>
</evidence>
<feature type="region of interest" description="Disordered" evidence="2">
    <location>
        <begin position="208"/>
        <end position="236"/>
    </location>
</feature>
<dbReference type="PANTHER" id="PTHR23322">
    <property type="entry name" value="FAS-ASSOCIATED PROTEIN"/>
    <property type="match status" value="1"/>
</dbReference>
<feature type="region of interest" description="Disordered" evidence="2">
    <location>
        <begin position="324"/>
        <end position="353"/>
    </location>
</feature>
<feature type="compositionally biased region" description="Polar residues" evidence="2">
    <location>
        <begin position="267"/>
        <end position="287"/>
    </location>
</feature>
<dbReference type="InterPro" id="IPR001012">
    <property type="entry name" value="UBX_dom"/>
</dbReference>
<dbReference type="Proteomes" id="UP001632038">
    <property type="component" value="Unassembled WGS sequence"/>
</dbReference>
<dbReference type="Pfam" id="PF14555">
    <property type="entry name" value="UBA_4"/>
    <property type="match status" value="1"/>
</dbReference>
<dbReference type="Gene3D" id="1.10.8.10">
    <property type="entry name" value="DNA helicase RuvA subunit, C-terminal domain"/>
    <property type="match status" value="1"/>
</dbReference>
<proteinExistence type="predicted"/>
<feature type="region of interest" description="Disordered" evidence="2">
    <location>
        <begin position="254"/>
        <end position="298"/>
    </location>
</feature>
<evidence type="ECO:0000313" key="4">
    <source>
        <dbReference type="EMBL" id="KAL3645638.1"/>
    </source>
</evidence>
<dbReference type="PANTHER" id="PTHR23322:SF93">
    <property type="entry name" value="UBX DOMAIN-CONTAINING PROTEIN 8"/>
    <property type="match status" value="1"/>
</dbReference>
<dbReference type="Pfam" id="PF00789">
    <property type="entry name" value="UBX"/>
    <property type="match status" value="1"/>
</dbReference>
<reference evidence="5" key="1">
    <citation type="journal article" date="2024" name="IScience">
        <title>Strigolactones Initiate the Formation of Haustorium-like Structures in Castilleja.</title>
        <authorList>
            <person name="Buerger M."/>
            <person name="Peterson D."/>
            <person name="Chory J."/>
        </authorList>
    </citation>
    <scope>NUCLEOTIDE SEQUENCE [LARGE SCALE GENOMIC DNA]</scope>
</reference>
<protein>
    <recommendedName>
        <fullName evidence="3">UBX domain-containing protein</fullName>
    </recommendedName>
</protein>
<dbReference type="EMBL" id="JAVIJP010000013">
    <property type="protein sequence ID" value="KAL3645638.1"/>
    <property type="molecule type" value="Genomic_DNA"/>
</dbReference>
<organism evidence="4 5">
    <name type="scientific">Castilleja foliolosa</name>
    <dbReference type="NCBI Taxonomy" id="1961234"/>
    <lineage>
        <taxon>Eukaryota</taxon>
        <taxon>Viridiplantae</taxon>
        <taxon>Streptophyta</taxon>
        <taxon>Embryophyta</taxon>
        <taxon>Tracheophyta</taxon>
        <taxon>Spermatophyta</taxon>
        <taxon>Magnoliopsida</taxon>
        <taxon>eudicotyledons</taxon>
        <taxon>Gunneridae</taxon>
        <taxon>Pentapetalae</taxon>
        <taxon>asterids</taxon>
        <taxon>lamiids</taxon>
        <taxon>Lamiales</taxon>
        <taxon>Orobanchaceae</taxon>
        <taxon>Pedicularideae</taxon>
        <taxon>Castillejinae</taxon>
        <taxon>Castilleja</taxon>
    </lineage>
</organism>
<dbReference type="Gene3D" id="3.10.20.90">
    <property type="entry name" value="Phosphatidylinositol 3-kinase Catalytic Subunit, Chain A, domain 1"/>
    <property type="match status" value="1"/>
</dbReference>
<feature type="compositionally biased region" description="Polar residues" evidence="2">
    <location>
        <begin position="208"/>
        <end position="219"/>
    </location>
</feature>
<dbReference type="InterPro" id="IPR029071">
    <property type="entry name" value="Ubiquitin-like_domsf"/>
</dbReference>
<dbReference type="InterPro" id="IPR009060">
    <property type="entry name" value="UBA-like_sf"/>
</dbReference>
<feature type="compositionally biased region" description="Basic and acidic residues" evidence="2">
    <location>
        <begin position="428"/>
        <end position="453"/>
    </location>
</feature>
<evidence type="ECO:0000259" key="3">
    <source>
        <dbReference type="PROSITE" id="PS50033"/>
    </source>
</evidence>
<feature type="domain" description="UBX" evidence="3">
    <location>
        <begin position="477"/>
        <end position="555"/>
    </location>
</feature>
<feature type="region of interest" description="Disordered" evidence="2">
    <location>
        <begin position="428"/>
        <end position="478"/>
    </location>
</feature>
<dbReference type="AlphaFoldDB" id="A0ABD3DTN9"/>
<keyword evidence="5" id="KW-1185">Reference proteome</keyword>
<keyword evidence="1" id="KW-0833">Ubl conjugation pathway</keyword>
<evidence type="ECO:0000313" key="5">
    <source>
        <dbReference type="Proteomes" id="UP001632038"/>
    </source>
</evidence>
<feature type="region of interest" description="Disordered" evidence="2">
    <location>
        <begin position="158"/>
        <end position="181"/>
    </location>
</feature>
<evidence type="ECO:0000256" key="2">
    <source>
        <dbReference type="SAM" id="MobiDB-lite"/>
    </source>
</evidence>
<gene>
    <name evidence="4" type="ORF">CASFOL_010818</name>
</gene>